<proteinExistence type="predicted"/>
<name>A0A6U3TCL5_9STRA</name>
<dbReference type="EMBL" id="HBGS01030369">
    <property type="protein sequence ID" value="CAD9428730.1"/>
    <property type="molecule type" value="Transcribed_RNA"/>
</dbReference>
<organism evidence="2">
    <name type="scientific">Octactis speculum</name>
    <dbReference type="NCBI Taxonomy" id="3111310"/>
    <lineage>
        <taxon>Eukaryota</taxon>
        <taxon>Sar</taxon>
        <taxon>Stramenopiles</taxon>
        <taxon>Ochrophyta</taxon>
        <taxon>Dictyochophyceae</taxon>
        <taxon>Dictyochales</taxon>
        <taxon>Dictyochaceae</taxon>
        <taxon>Octactis</taxon>
    </lineage>
</organism>
<evidence type="ECO:0000313" key="2">
    <source>
        <dbReference type="EMBL" id="CAD9428733.1"/>
    </source>
</evidence>
<reference evidence="2" key="1">
    <citation type="submission" date="2021-01" db="EMBL/GenBank/DDBJ databases">
        <authorList>
            <person name="Corre E."/>
            <person name="Pelletier E."/>
            <person name="Niang G."/>
            <person name="Scheremetjew M."/>
            <person name="Finn R."/>
            <person name="Kale V."/>
            <person name="Holt S."/>
            <person name="Cochrane G."/>
            <person name="Meng A."/>
            <person name="Brown T."/>
            <person name="Cohen L."/>
        </authorList>
    </citation>
    <scope>NUCLEOTIDE SEQUENCE</scope>
    <source>
        <strain evidence="2">CCMP1381</strain>
    </source>
</reference>
<dbReference type="AlphaFoldDB" id="A0A6U3TCL5"/>
<sequence>MRIILFTLQPTHFHVRLYPKICSLIARPHPCHVRVFVSHLKAPLKHRITYHLLKFFFRNHATSIVNLELTATKIDLPPTQVLQTSRFRQAFILRTCTCILISSSQT</sequence>
<dbReference type="EMBL" id="HBGS01030371">
    <property type="protein sequence ID" value="CAD9428733.1"/>
    <property type="molecule type" value="Transcribed_RNA"/>
</dbReference>
<evidence type="ECO:0000313" key="1">
    <source>
        <dbReference type="EMBL" id="CAD9428730.1"/>
    </source>
</evidence>
<accession>A0A6U3TCL5</accession>
<protein>
    <submittedName>
        <fullName evidence="2">Uncharacterized protein</fullName>
    </submittedName>
</protein>
<gene>
    <name evidence="1" type="ORF">DSPE1174_LOCUS15496</name>
    <name evidence="2" type="ORF">DSPE1174_LOCUS15497</name>
</gene>